<evidence type="ECO:0000256" key="6">
    <source>
        <dbReference type="ARBA" id="ARBA00022490"/>
    </source>
</evidence>
<accession>A0A6G0X0M2</accession>
<evidence type="ECO:0000256" key="12">
    <source>
        <dbReference type="ARBA" id="ARBA00023098"/>
    </source>
</evidence>
<dbReference type="InterPro" id="IPR029069">
    <property type="entry name" value="HotDog_dom_sf"/>
</dbReference>
<evidence type="ECO:0000256" key="16">
    <source>
        <dbReference type="ARBA" id="ARBA00035852"/>
    </source>
</evidence>
<comment type="catalytic activity">
    <reaction evidence="22">
        <text>octanoyl-CoA + H2O = octanoate + CoA + H(+)</text>
        <dbReference type="Rhea" id="RHEA:30143"/>
        <dbReference type="ChEBI" id="CHEBI:15377"/>
        <dbReference type="ChEBI" id="CHEBI:15378"/>
        <dbReference type="ChEBI" id="CHEBI:25646"/>
        <dbReference type="ChEBI" id="CHEBI:57287"/>
        <dbReference type="ChEBI" id="CHEBI:57386"/>
    </reaction>
    <physiologicalReaction direction="left-to-right" evidence="22">
        <dbReference type="Rhea" id="RHEA:30144"/>
    </physiologicalReaction>
</comment>
<keyword evidence="9" id="KW-0378">Hydrolase</keyword>
<evidence type="ECO:0000256" key="26">
    <source>
        <dbReference type="ARBA" id="ARBA00048180"/>
    </source>
</evidence>
<dbReference type="GO" id="GO:0016787">
    <property type="term" value="F:hydrolase activity"/>
    <property type="evidence" value="ECO:0007669"/>
    <property type="project" value="UniProtKB-KW"/>
</dbReference>
<dbReference type="Proteomes" id="UP000481153">
    <property type="component" value="Unassembled WGS sequence"/>
</dbReference>
<reference evidence="28 29" key="1">
    <citation type="submission" date="2019-07" db="EMBL/GenBank/DDBJ databases">
        <title>Genomics analysis of Aphanomyces spp. identifies a new class of oomycete effector associated with host adaptation.</title>
        <authorList>
            <person name="Gaulin E."/>
        </authorList>
    </citation>
    <scope>NUCLEOTIDE SEQUENCE [LARGE SCALE GENOMIC DNA]</scope>
    <source>
        <strain evidence="28 29">ATCC 201684</strain>
    </source>
</reference>
<protein>
    <recommendedName>
        <fullName evidence="20">Acyl-coenzyme A thioesterase THEM4</fullName>
        <ecNumber evidence="19">3.1.2.2</ecNumber>
    </recommendedName>
    <alternativeName>
        <fullName evidence="21">Thioesterase superfamily member 4</fullName>
    </alternativeName>
</protein>
<keyword evidence="14" id="KW-0472">Membrane</keyword>
<dbReference type="GO" id="GO:0032587">
    <property type="term" value="C:ruffle membrane"/>
    <property type="evidence" value="ECO:0007669"/>
    <property type="project" value="UniProtKB-SubCell"/>
</dbReference>
<keyword evidence="6" id="KW-0963">Cytoplasm</keyword>
<keyword evidence="5" id="KW-1003">Cell membrane</keyword>
<comment type="catalytic activity">
    <reaction evidence="16">
        <text>(5Z,8Z,11Z,14Z)-eicosatetraenoyl-CoA + H2O = (5Z,8Z,11Z,14Z)-eicosatetraenoate + CoA + H(+)</text>
        <dbReference type="Rhea" id="RHEA:40151"/>
        <dbReference type="ChEBI" id="CHEBI:15377"/>
        <dbReference type="ChEBI" id="CHEBI:15378"/>
        <dbReference type="ChEBI" id="CHEBI:32395"/>
        <dbReference type="ChEBI" id="CHEBI:57287"/>
        <dbReference type="ChEBI" id="CHEBI:57368"/>
    </reaction>
    <physiologicalReaction direction="left-to-right" evidence="16">
        <dbReference type="Rhea" id="RHEA:40152"/>
    </physiologicalReaction>
</comment>
<dbReference type="SUPFAM" id="SSF54637">
    <property type="entry name" value="Thioesterase/thiol ester dehydrase-isomerase"/>
    <property type="match status" value="1"/>
</dbReference>
<evidence type="ECO:0000256" key="11">
    <source>
        <dbReference type="ARBA" id="ARBA00022946"/>
    </source>
</evidence>
<comment type="catalytic activity">
    <reaction evidence="25">
        <text>dodecanoyl-CoA + H2O = dodecanoate + CoA + H(+)</text>
        <dbReference type="Rhea" id="RHEA:30135"/>
        <dbReference type="ChEBI" id="CHEBI:15377"/>
        <dbReference type="ChEBI" id="CHEBI:15378"/>
        <dbReference type="ChEBI" id="CHEBI:18262"/>
        <dbReference type="ChEBI" id="CHEBI:57287"/>
        <dbReference type="ChEBI" id="CHEBI:57375"/>
    </reaction>
    <physiologicalReaction direction="left-to-right" evidence="25">
        <dbReference type="Rhea" id="RHEA:30136"/>
    </physiologicalReaction>
</comment>
<evidence type="ECO:0000256" key="5">
    <source>
        <dbReference type="ARBA" id="ARBA00022475"/>
    </source>
</evidence>
<evidence type="ECO:0000256" key="4">
    <source>
        <dbReference type="ARBA" id="ARBA00004637"/>
    </source>
</evidence>
<comment type="similarity">
    <text evidence="18">Belongs to the THEM4/THEM5 thioesterase family.</text>
</comment>
<dbReference type="Pfam" id="PF03061">
    <property type="entry name" value="4HBT"/>
    <property type="match status" value="1"/>
</dbReference>
<evidence type="ECO:0000313" key="28">
    <source>
        <dbReference type="EMBL" id="KAF0733337.1"/>
    </source>
</evidence>
<keyword evidence="13" id="KW-0496">Mitochondrion</keyword>
<evidence type="ECO:0000256" key="23">
    <source>
        <dbReference type="ARBA" id="ARBA00047734"/>
    </source>
</evidence>
<evidence type="ECO:0000256" key="20">
    <source>
        <dbReference type="ARBA" id="ARBA00040123"/>
    </source>
</evidence>
<evidence type="ECO:0000256" key="10">
    <source>
        <dbReference type="ARBA" id="ARBA00022832"/>
    </source>
</evidence>
<evidence type="ECO:0000256" key="13">
    <source>
        <dbReference type="ARBA" id="ARBA00023128"/>
    </source>
</evidence>
<evidence type="ECO:0000256" key="14">
    <source>
        <dbReference type="ARBA" id="ARBA00023136"/>
    </source>
</evidence>
<evidence type="ECO:0000259" key="27">
    <source>
        <dbReference type="Pfam" id="PF03061"/>
    </source>
</evidence>
<comment type="catalytic activity">
    <reaction evidence="23">
        <text>hexadecanoyl-CoA + H2O = hexadecanoate + CoA + H(+)</text>
        <dbReference type="Rhea" id="RHEA:16645"/>
        <dbReference type="ChEBI" id="CHEBI:7896"/>
        <dbReference type="ChEBI" id="CHEBI:15377"/>
        <dbReference type="ChEBI" id="CHEBI:15378"/>
        <dbReference type="ChEBI" id="CHEBI:57287"/>
        <dbReference type="ChEBI" id="CHEBI:57379"/>
        <dbReference type="EC" id="3.1.2.2"/>
    </reaction>
    <physiologicalReaction direction="left-to-right" evidence="23">
        <dbReference type="Rhea" id="RHEA:16646"/>
    </physiologicalReaction>
</comment>
<dbReference type="InterPro" id="IPR052365">
    <property type="entry name" value="THEM4/THEM5_acyl-CoA_thioest"/>
</dbReference>
<proteinExistence type="inferred from homology"/>
<evidence type="ECO:0000256" key="8">
    <source>
        <dbReference type="ARBA" id="ARBA00022792"/>
    </source>
</evidence>
<evidence type="ECO:0000256" key="19">
    <source>
        <dbReference type="ARBA" id="ARBA00038848"/>
    </source>
</evidence>
<evidence type="ECO:0000256" key="7">
    <source>
        <dbReference type="ARBA" id="ARBA00022703"/>
    </source>
</evidence>
<evidence type="ECO:0000256" key="17">
    <source>
        <dbReference type="ARBA" id="ARBA00037002"/>
    </source>
</evidence>
<keyword evidence="12" id="KW-0443">Lipid metabolism</keyword>
<dbReference type="GO" id="GO:0006631">
    <property type="term" value="P:fatty acid metabolic process"/>
    <property type="evidence" value="ECO:0007669"/>
    <property type="project" value="UniProtKB-KW"/>
</dbReference>
<dbReference type="EMBL" id="VJMJ01000122">
    <property type="protein sequence ID" value="KAF0733337.1"/>
    <property type="molecule type" value="Genomic_DNA"/>
</dbReference>
<evidence type="ECO:0000256" key="1">
    <source>
        <dbReference type="ARBA" id="ARBA00004496"/>
    </source>
</evidence>
<keyword evidence="11" id="KW-0809">Transit peptide</keyword>
<keyword evidence="15" id="KW-0966">Cell projection</keyword>
<evidence type="ECO:0000256" key="24">
    <source>
        <dbReference type="ARBA" id="ARBA00047969"/>
    </source>
</evidence>
<dbReference type="GO" id="GO:0005758">
    <property type="term" value="C:mitochondrial intermembrane space"/>
    <property type="evidence" value="ECO:0007669"/>
    <property type="project" value="UniProtKB-SubCell"/>
</dbReference>
<evidence type="ECO:0000256" key="22">
    <source>
        <dbReference type="ARBA" id="ARBA00047588"/>
    </source>
</evidence>
<name>A0A6G0X0M2_9STRA</name>
<organism evidence="28 29">
    <name type="scientific">Aphanomyces euteiches</name>
    <dbReference type="NCBI Taxonomy" id="100861"/>
    <lineage>
        <taxon>Eukaryota</taxon>
        <taxon>Sar</taxon>
        <taxon>Stramenopiles</taxon>
        <taxon>Oomycota</taxon>
        <taxon>Saprolegniomycetes</taxon>
        <taxon>Saprolegniales</taxon>
        <taxon>Verrucalvaceae</taxon>
        <taxon>Aphanomyces</taxon>
    </lineage>
</organism>
<dbReference type="GO" id="GO:0005743">
    <property type="term" value="C:mitochondrial inner membrane"/>
    <property type="evidence" value="ECO:0007669"/>
    <property type="project" value="UniProtKB-SubCell"/>
</dbReference>
<evidence type="ECO:0000256" key="25">
    <source>
        <dbReference type="ARBA" id="ARBA00048074"/>
    </source>
</evidence>
<dbReference type="EC" id="3.1.2.2" evidence="19"/>
<dbReference type="PANTHER" id="PTHR12418">
    <property type="entry name" value="ACYL-COENZYME A THIOESTERASE THEM4"/>
    <property type="match status" value="1"/>
</dbReference>
<dbReference type="CDD" id="cd03443">
    <property type="entry name" value="PaaI_thioesterase"/>
    <property type="match status" value="1"/>
</dbReference>
<dbReference type="AlphaFoldDB" id="A0A6G0X0M2"/>
<dbReference type="InterPro" id="IPR006683">
    <property type="entry name" value="Thioestr_dom"/>
</dbReference>
<evidence type="ECO:0000256" key="9">
    <source>
        <dbReference type="ARBA" id="ARBA00022801"/>
    </source>
</evidence>
<dbReference type="VEuPathDB" id="FungiDB:AeMF1_009131"/>
<dbReference type="Gene3D" id="3.10.129.10">
    <property type="entry name" value="Hotdog Thioesterase"/>
    <property type="match status" value="1"/>
</dbReference>
<comment type="catalytic activity">
    <reaction evidence="24">
        <text>decanoyl-CoA + H2O = decanoate + CoA + H(+)</text>
        <dbReference type="Rhea" id="RHEA:40059"/>
        <dbReference type="ChEBI" id="CHEBI:15377"/>
        <dbReference type="ChEBI" id="CHEBI:15378"/>
        <dbReference type="ChEBI" id="CHEBI:27689"/>
        <dbReference type="ChEBI" id="CHEBI:57287"/>
        <dbReference type="ChEBI" id="CHEBI:61430"/>
    </reaction>
    <physiologicalReaction direction="left-to-right" evidence="24">
        <dbReference type="Rhea" id="RHEA:40060"/>
    </physiologicalReaction>
</comment>
<feature type="domain" description="Thioesterase" evidence="27">
    <location>
        <begin position="111"/>
        <end position="184"/>
    </location>
</feature>
<evidence type="ECO:0000256" key="15">
    <source>
        <dbReference type="ARBA" id="ARBA00023273"/>
    </source>
</evidence>
<gene>
    <name evidence="28" type="ORF">Ae201684_009587</name>
</gene>
<evidence type="ECO:0000256" key="3">
    <source>
        <dbReference type="ARBA" id="ARBA00004632"/>
    </source>
</evidence>
<comment type="caution">
    <text evidence="28">The sequence shown here is derived from an EMBL/GenBank/DDBJ whole genome shotgun (WGS) entry which is preliminary data.</text>
</comment>
<keyword evidence="8" id="KW-0999">Mitochondrion inner membrane</keyword>
<dbReference type="PANTHER" id="PTHR12418:SF19">
    <property type="entry name" value="ACYL-COENZYME A THIOESTERASE THEM4"/>
    <property type="match status" value="1"/>
</dbReference>
<keyword evidence="29" id="KW-1185">Reference proteome</keyword>
<evidence type="ECO:0000256" key="21">
    <source>
        <dbReference type="ARBA" id="ARBA00043210"/>
    </source>
</evidence>
<evidence type="ECO:0000256" key="18">
    <source>
        <dbReference type="ARBA" id="ARBA00038456"/>
    </source>
</evidence>
<keyword evidence="10" id="KW-0276">Fatty acid metabolism</keyword>
<keyword evidence="7" id="KW-0053">Apoptosis</keyword>
<comment type="subcellular location">
    <subcellularLocation>
        <location evidence="3">Cell projection</location>
        <location evidence="3">Ruffle membrane</location>
    </subcellularLocation>
    <subcellularLocation>
        <location evidence="1">Cytoplasm</location>
    </subcellularLocation>
    <subcellularLocation>
        <location evidence="4">Mitochondrion inner membrane</location>
        <topology evidence="4">Peripheral membrane protein</topology>
    </subcellularLocation>
    <subcellularLocation>
        <location evidence="2">Mitochondrion intermembrane space</location>
    </subcellularLocation>
</comment>
<evidence type="ECO:0000256" key="2">
    <source>
        <dbReference type="ARBA" id="ARBA00004569"/>
    </source>
</evidence>
<comment type="catalytic activity">
    <reaction evidence="26">
        <text>tetradecanoyl-CoA + H2O = tetradecanoate + CoA + H(+)</text>
        <dbReference type="Rhea" id="RHEA:40119"/>
        <dbReference type="ChEBI" id="CHEBI:15377"/>
        <dbReference type="ChEBI" id="CHEBI:15378"/>
        <dbReference type="ChEBI" id="CHEBI:30807"/>
        <dbReference type="ChEBI" id="CHEBI:57287"/>
        <dbReference type="ChEBI" id="CHEBI:57385"/>
    </reaction>
    <physiologicalReaction direction="left-to-right" evidence="26">
        <dbReference type="Rhea" id="RHEA:40120"/>
    </physiologicalReaction>
</comment>
<sequence>MRGLPQRAQPLMDLILPAAEKTLLVHRPLFRSMAPVIEVPQKLLQISNDPNYTHMNVDVFKNTGFAIGASHFIHSLQGAGKYEILEVYGHNDKQFTTSVIQFGANLCGHEGVVHGGCISTVIDELFQWTAYWTTGRIGYTANLNVNYRRPLPVERPGIITAQFEKRDGRKLYMNARLEDNDGQLYTEATTLFLLPKDESS</sequence>
<evidence type="ECO:0000313" key="29">
    <source>
        <dbReference type="Proteomes" id="UP000481153"/>
    </source>
</evidence>
<comment type="catalytic activity">
    <reaction evidence="17">
        <text>(9Z)-octadecenoyl-CoA + H2O = (9Z)-octadecenoate + CoA + H(+)</text>
        <dbReference type="Rhea" id="RHEA:40139"/>
        <dbReference type="ChEBI" id="CHEBI:15377"/>
        <dbReference type="ChEBI" id="CHEBI:15378"/>
        <dbReference type="ChEBI" id="CHEBI:30823"/>
        <dbReference type="ChEBI" id="CHEBI:57287"/>
        <dbReference type="ChEBI" id="CHEBI:57387"/>
    </reaction>
    <physiologicalReaction direction="left-to-right" evidence="17">
        <dbReference type="Rhea" id="RHEA:40140"/>
    </physiologicalReaction>
</comment>